<gene>
    <name evidence="8" type="primary">Cacna1s</name>
    <name evidence="8" type="ORF">SNAT2548_LOCUS31471</name>
</gene>
<feature type="domain" description="Ion transport" evidence="7">
    <location>
        <begin position="217"/>
        <end position="457"/>
    </location>
</feature>
<feature type="compositionally biased region" description="Low complexity" evidence="5">
    <location>
        <begin position="650"/>
        <end position="668"/>
    </location>
</feature>
<keyword evidence="3 6" id="KW-1133">Transmembrane helix</keyword>
<evidence type="ECO:0000256" key="2">
    <source>
        <dbReference type="ARBA" id="ARBA00022692"/>
    </source>
</evidence>
<feature type="region of interest" description="Disordered" evidence="5">
    <location>
        <begin position="638"/>
        <end position="701"/>
    </location>
</feature>
<dbReference type="PROSITE" id="PS00018">
    <property type="entry name" value="EF_HAND_1"/>
    <property type="match status" value="1"/>
</dbReference>
<keyword evidence="9" id="KW-1185">Reference proteome</keyword>
<organism evidence="8 9">
    <name type="scientific">Symbiodinium natans</name>
    <dbReference type="NCBI Taxonomy" id="878477"/>
    <lineage>
        <taxon>Eukaryota</taxon>
        <taxon>Sar</taxon>
        <taxon>Alveolata</taxon>
        <taxon>Dinophyceae</taxon>
        <taxon>Suessiales</taxon>
        <taxon>Symbiodiniaceae</taxon>
        <taxon>Symbiodinium</taxon>
    </lineage>
</organism>
<evidence type="ECO:0000256" key="6">
    <source>
        <dbReference type="SAM" id="Phobius"/>
    </source>
</evidence>
<evidence type="ECO:0000256" key="1">
    <source>
        <dbReference type="ARBA" id="ARBA00004141"/>
    </source>
</evidence>
<dbReference type="InterPro" id="IPR043203">
    <property type="entry name" value="VGCC_Ca_Na"/>
</dbReference>
<feature type="compositionally biased region" description="Polar residues" evidence="5">
    <location>
        <begin position="675"/>
        <end position="686"/>
    </location>
</feature>
<sequence length="736" mass="82436">MDLDKMQTYHGDSETLLGSGISQLSLEQAQKIRNRLRLHLGAISGSTLVSGKSLLAALAALGLTTYDEEDMNDLVNHLADFIGLWFEPFRPSSSIDSTTWRGQGQGQEESRHGRPRWRWPDPDHSSEGPRRSITATVSHNEPLRRHNVVPAQALTEVFLSKEDEMIKKIFGTRLMKQFKAMQEILLAGDTNRLVAELTFVRINDLAAPPEPMHPLMYIEMIVAILIIANGVLIGFQTDPKYQDWEGFSSLELFIQCCLFVEICARMTLLGCRQYWCGSEIYWNGFDLFLFATGLIDLTLEFAGGQEESDLVATSLLRFCRLIRLVRIVKVFRIKVMQELRLMVKGLVAGIRTLALAFVLLFVVLYVISGFASMTIGNHEETARLELTPYFYNIPESMFTAFRCFTGECVDDYGKPIHSRLAKAFGLPFIAAYVVSYMLVAMGIFNVILAVYVEITMKAAKESDAHTAEQYSRESIRIARITRELLKKFETAYRLFNDMDNDSMGSGTRLDLGKTTMFTETEMDKIAITKELFLLIIQDSGVQKLMNDLDLPRDRANLFEIIDADASGTLQITELLQGLLKMRGEINKSDAVASLLVSRSVQSMLSEAMAQNQKNLLELWAEFQKELLSMRMALAPYQKATATKPMSRQESPMSSDPPLAPAAPAGPARQARRKTTVTFDSTQVAQESSHESIKEEAAEESQVGHLVLQLTVPCKPSVCEDDVAVPSWPELSKPAAE</sequence>
<evidence type="ECO:0000313" key="9">
    <source>
        <dbReference type="Proteomes" id="UP000604046"/>
    </source>
</evidence>
<evidence type="ECO:0000313" key="8">
    <source>
        <dbReference type="EMBL" id="CAE7558887.1"/>
    </source>
</evidence>
<dbReference type="Pfam" id="PF00520">
    <property type="entry name" value="Ion_trans"/>
    <property type="match status" value="1"/>
</dbReference>
<dbReference type="EMBL" id="CAJNDS010002661">
    <property type="protein sequence ID" value="CAE7558887.1"/>
    <property type="molecule type" value="Genomic_DNA"/>
</dbReference>
<comment type="caution">
    <text evidence="8">The sequence shown here is derived from an EMBL/GenBank/DDBJ whole genome shotgun (WGS) entry which is preliminary data.</text>
</comment>
<dbReference type="SUPFAM" id="SSF81324">
    <property type="entry name" value="Voltage-gated potassium channels"/>
    <property type="match status" value="1"/>
</dbReference>
<dbReference type="Gene3D" id="1.20.120.350">
    <property type="entry name" value="Voltage-gated potassium channels. Chain C"/>
    <property type="match status" value="1"/>
</dbReference>
<evidence type="ECO:0000256" key="5">
    <source>
        <dbReference type="SAM" id="MobiDB-lite"/>
    </source>
</evidence>
<feature type="compositionally biased region" description="Polar residues" evidence="5">
    <location>
        <begin position="639"/>
        <end position="649"/>
    </location>
</feature>
<keyword evidence="4 6" id="KW-0472">Membrane</keyword>
<accession>A0A812U1G7</accession>
<dbReference type="OrthoDB" id="10402963at2759"/>
<comment type="subcellular location">
    <subcellularLocation>
        <location evidence="1">Membrane</location>
        <topology evidence="1">Multi-pass membrane protein</topology>
    </subcellularLocation>
</comment>
<dbReference type="GO" id="GO:0001518">
    <property type="term" value="C:voltage-gated sodium channel complex"/>
    <property type="evidence" value="ECO:0007669"/>
    <property type="project" value="TreeGrafter"/>
</dbReference>
<reference evidence="8" key="1">
    <citation type="submission" date="2021-02" db="EMBL/GenBank/DDBJ databases">
        <authorList>
            <person name="Dougan E. K."/>
            <person name="Rhodes N."/>
            <person name="Thang M."/>
            <person name="Chan C."/>
        </authorList>
    </citation>
    <scope>NUCLEOTIDE SEQUENCE</scope>
</reference>
<feature type="transmembrane region" description="Helical" evidence="6">
    <location>
        <begin position="352"/>
        <end position="375"/>
    </location>
</feature>
<dbReference type="Gene3D" id="1.10.287.70">
    <property type="match status" value="1"/>
</dbReference>
<proteinExistence type="predicted"/>
<dbReference type="GO" id="GO:0005248">
    <property type="term" value="F:voltage-gated sodium channel activity"/>
    <property type="evidence" value="ECO:0007669"/>
    <property type="project" value="TreeGrafter"/>
</dbReference>
<feature type="transmembrane region" description="Helical" evidence="6">
    <location>
        <begin position="215"/>
        <end position="235"/>
    </location>
</feature>
<dbReference type="InterPro" id="IPR005821">
    <property type="entry name" value="Ion_trans_dom"/>
</dbReference>
<feature type="transmembrane region" description="Helical" evidence="6">
    <location>
        <begin position="429"/>
        <end position="452"/>
    </location>
</feature>
<feature type="region of interest" description="Disordered" evidence="5">
    <location>
        <begin position="96"/>
        <end position="131"/>
    </location>
</feature>
<dbReference type="InterPro" id="IPR027359">
    <property type="entry name" value="Volt_channel_dom_sf"/>
</dbReference>
<dbReference type="PANTHER" id="PTHR10037:SF62">
    <property type="entry name" value="SODIUM CHANNEL PROTEIN 60E"/>
    <property type="match status" value="1"/>
</dbReference>
<keyword evidence="2 6" id="KW-0812">Transmembrane</keyword>
<evidence type="ECO:0000256" key="3">
    <source>
        <dbReference type="ARBA" id="ARBA00022989"/>
    </source>
</evidence>
<dbReference type="PANTHER" id="PTHR10037">
    <property type="entry name" value="VOLTAGE-GATED CATION CHANNEL CALCIUM AND SODIUM"/>
    <property type="match status" value="1"/>
</dbReference>
<name>A0A812U1G7_9DINO</name>
<dbReference type="Proteomes" id="UP000604046">
    <property type="component" value="Unassembled WGS sequence"/>
</dbReference>
<dbReference type="InterPro" id="IPR018247">
    <property type="entry name" value="EF_Hand_1_Ca_BS"/>
</dbReference>
<evidence type="ECO:0000256" key="4">
    <source>
        <dbReference type="ARBA" id="ARBA00023136"/>
    </source>
</evidence>
<feature type="compositionally biased region" description="Basic and acidic residues" evidence="5">
    <location>
        <begin position="108"/>
        <end position="130"/>
    </location>
</feature>
<evidence type="ECO:0000259" key="7">
    <source>
        <dbReference type="Pfam" id="PF00520"/>
    </source>
</evidence>
<protein>
    <submittedName>
        <fullName evidence="8">Cacna1s protein</fullName>
    </submittedName>
</protein>
<dbReference type="AlphaFoldDB" id="A0A812U1G7"/>